<dbReference type="GO" id="GO:0015344">
    <property type="term" value="F:siderophore uptake transmembrane transporter activity"/>
    <property type="evidence" value="ECO:0007669"/>
    <property type="project" value="TreeGrafter"/>
</dbReference>
<dbReference type="InterPro" id="IPR037066">
    <property type="entry name" value="Plug_dom_sf"/>
</dbReference>
<evidence type="ECO:0000256" key="7">
    <source>
        <dbReference type="ARBA" id="ARBA00023077"/>
    </source>
</evidence>
<dbReference type="GO" id="GO:0044718">
    <property type="term" value="P:siderophore transmembrane transport"/>
    <property type="evidence" value="ECO:0007669"/>
    <property type="project" value="TreeGrafter"/>
</dbReference>
<evidence type="ECO:0000256" key="10">
    <source>
        <dbReference type="ARBA" id="ARBA00023237"/>
    </source>
</evidence>
<dbReference type="InterPro" id="IPR039426">
    <property type="entry name" value="TonB-dep_rcpt-like"/>
</dbReference>
<evidence type="ECO:0000313" key="18">
    <source>
        <dbReference type="Proteomes" id="UP000189369"/>
    </source>
</evidence>
<keyword evidence="6" id="KW-0732">Signal</keyword>
<evidence type="ECO:0000256" key="13">
    <source>
        <dbReference type="RuleBase" id="RU003357"/>
    </source>
</evidence>
<evidence type="ECO:0000259" key="15">
    <source>
        <dbReference type="Pfam" id="PF00593"/>
    </source>
</evidence>
<dbReference type="OrthoDB" id="183532at2"/>
<keyword evidence="7 12" id="KW-0798">TonB box</keyword>
<dbReference type="STRING" id="643674.PAEH1_08245"/>
<dbReference type="PANTHER" id="PTHR30069:SF51">
    <property type="entry name" value="FERRIENTEROBACTIN RECEPTOR"/>
    <property type="match status" value="1"/>
</dbReference>
<keyword evidence="3 11" id="KW-0813">Transport</keyword>
<keyword evidence="10 11" id="KW-0998">Cell outer membrane</keyword>
<proteinExistence type="inferred from homology"/>
<dbReference type="Proteomes" id="UP000189369">
    <property type="component" value="Chromosome"/>
</dbReference>
<evidence type="ECO:0000256" key="5">
    <source>
        <dbReference type="ARBA" id="ARBA00022692"/>
    </source>
</evidence>
<evidence type="ECO:0000256" key="8">
    <source>
        <dbReference type="ARBA" id="ARBA00023136"/>
    </source>
</evidence>
<dbReference type="GO" id="GO:0042912">
    <property type="term" value="F:colicin transmembrane transporter activity"/>
    <property type="evidence" value="ECO:0007669"/>
    <property type="project" value="TreeGrafter"/>
</dbReference>
<dbReference type="Pfam" id="PF07715">
    <property type="entry name" value="Plug"/>
    <property type="match status" value="1"/>
</dbReference>
<dbReference type="Gene3D" id="2.40.170.20">
    <property type="entry name" value="TonB-dependent receptor, beta-barrel domain"/>
    <property type="match status" value="1"/>
</dbReference>
<comment type="subcellular location">
    <subcellularLocation>
        <location evidence="1 11">Cell outer membrane</location>
        <topology evidence="1 11">Multi-pass membrane protein</topology>
    </subcellularLocation>
</comment>
<dbReference type="InterPro" id="IPR010916">
    <property type="entry name" value="TonB_box_CS"/>
</dbReference>
<organism evidence="17 18">
    <name type="scientific">Paenalcaligenes hominis</name>
    <dbReference type="NCBI Taxonomy" id="643674"/>
    <lineage>
        <taxon>Bacteria</taxon>
        <taxon>Pseudomonadati</taxon>
        <taxon>Pseudomonadota</taxon>
        <taxon>Betaproteobacteria</taxon>
        <taxon>Burkholderiales</taxon>
        <taxon>Alcaligenaceae</taxon>
        <taxon>Paenalcaligenes</taxon>
    </lineage>
</organism>
<gene>
    <name evidence="17" type="ORF">PAEH1_08245</name>
</gene>
<dbReference type="InterPro" id="IPR012910">
    <property type="entry name" value="Plug_dom"/>
</dbReference>
<name>A0A1U9K0G6_9BURK</name>
<dbReference type="PROSITE" id="PS52016">
    <property type="entry name" value="TONB_DEPENDENT_REC_3"/>
    <property type="match status" value="1"/>
</dbReference>
<protein>
    <submittedName>
        <fullName evidence="17">TonB-dependent siderophore receptor</fullName>
    </submittedName>
</protein>
<keyword evidence="9 17" id="KW-0675">Receptor</keyword>
<dbReference type="AlphaFoldDB" id="A0A1U9K0G6"/>
<keyword evidence="4 11" id="KW-1134">Transmembrane beta strand</keyword>
<dbReference type="KEGG" id="phn:PAEH1_08245"/>
<evidence type="ECO:0000256" key="12">
    <source>
        <dbReference type="PROSITE-ProRule" id="PRU10143"/>
    </source>
</evidence>
<dbReference type="PROSITE" id="PS00430">
    <property type="entry name" value="TONB_DEPENDENT_REC_1"/>
    <property type="match status" value="1"/>
</dbReference>
<evidence type="ECO:0000256" key="4">
    <source>
        <dbReference type="ARBA" id="ARBA00022452"/>
    </source>
</evidence>
<dbReference type="InterPro" id="IPR010105">
    <property type="entry name" value="TonB_sidphr_rcpt"/>
</dbReference>
<evidence type="ECO:0000256" key="14">
    <source>
        <dbReference type="SAM" id="MobiDB-lite"/>
    </source>
</evidence>
<dbReference type="GO" id="GO:0038023">
    <property type="term" value="F:signaling receptor activity"/>
    <property type="evidence" value="ECO:0007669"/>
    <property type="project" value="InterPro"/>
</dbReference>
<evidence type="ECO:0000256" key="3">
    <source>
        <dbReference type="ARBA" id="ARBA00022448"/>
    </source>
</evidence>
<feature type="compositionally biased region" description="Polar residues" evidence="14">
    <location>
        <begin position="283"/>
        <end position="296"/>
    </location>
</feature>
<comment type="similarity">
    <text evidence="2 11 13">Belongs to the TonB-dependent receptor family.</text>
</comment>
<dbReference type="InterPro" id="IPR058134">
    <property type="entry name" value="PirA/FepA/PfeA"/>
</dbReference>
<evidence type="ECO:0000256" key="11">
    <source>
        <dbReference type="PROSITE-ProRule" id="PRU01360"/>
    </source>
</evidence>
<reference evidence="17 18" key="1">
    <citation type="submission" date="2017-01" db="EMBL/GenBank/DDBJ databases">
        <title>Complete Genome Sequence of Paenalcaligenes hominis, Isolated from a paraplegic Patient with neurogenic bladder.</title>
        <authorList>
            <person name="Mukhopadhyay R."/>
            <person name="Joaquin J."/>
            <person name="Hogue R."/>
            <person name="Kilaru A."/>
            <person name="Jospin G."/>
            <person name="Mars K."/>
            <person name="Eisen J.A."/>
            <person name="Chaturvedi V."/>
        </authorList>
    </citation>
    <scope>NUCLEOTIDE SEQUENCE [LARGE SCALE GENOMIC DNA]</scope>
    <source>
        <strain evidence="17 18">15S00501</strain>
    </source>
</reference>
<dbReference type="NCBIfam" id="TIGR01783">
    <property type="entry name" value="TonB-siderophor"/>
    <property type="match status" value="1"/>
</dbReference>
<dbReference type="GO" id="GO:0009279">
    <property type="term" value="C:cell outer membrane"/>
    <property type="evidence" value="ECO:0007669"/>
    <property type="project" value="UniProtKB-SubCell"/>
</dbReference>
<evidence type="ECO:0000256" key="9">
    <source>
        <dbReference type="ARBA" id="ARBA00023170"/>
    </source>
</evidence>
<keyword evidence="8 11" id="KW-0472">Membrane</keyword>
<evidence type="ECO:0000313" key="17">
    <source>
        <dbReference type="EMBL" id="AQS51553.1"/>
    </source>
</evidence>
<dbReference type="CDD" id="cd01347">
    <property type="entry name" value="ligand_gated_channel"/>
    <property type="match status" value="1"/>
</dbReference>
<evidence type="ECO:0000256" key="1">
    <source>
        <dbReference type="ARBA" id="ARBA00004571"/>
    </source>
</evidence>
<feature type="short sequence motif" description="TonB box" evidence="12">
    <location>
        <begin position="37"/>
        <end position="43"/>
    </location>
</feature>
<dbReference type="PANTHER" id="PTHR30069">
    <property type="entry name" value="TONB-DEPENDENT OUTER MEMBRANE RECEPTOR"/>
    <property type="match status" value="1"/>
</dbReference>
<evidence type="ECO:0000259" key="16">
    <source>
        <dbReference type="Pfam" id="PF07715"/>
    </source>
</evidence>
<dbReference type="EMBL" id="CP019697">
    <property type="protein sequence ID" value="AQS51553.1"/>
    <property type="molecule type" value="Genomic_DNA"/>
</dbReference>
<dbReference type="NCBIfam" id="NF010051">
    <property type="entry name" value="PRK13528.1"/>
    <property type="match status" value="1"/>
</dbReference>
<dbReference type="SUPFAM" id="SSF56935">
    <property type="entry name" value="Porins"/>
    <property type="match status" value="1"/>
</dbReference>
<dbReference type="NCBIfam" id="NF010048">
    <property type="entry name" value="PRK13524.1"/>
    <property type="match status" value="1"/>
</dbReference>
<feature type="region of interest" description="Disordered" evidence="14">
    <location>
        <begin position="283"/>
        <end position="303"/>
    </location>
</feature>
<feature type="domain" description="TonB-dependent receptor plug" evidence="16">
    <location>
        <begin position="52"/>
        <end position="165"/>
    </location>
</feature>
<evidence type="ECO:0000256" key="2">
    <source>
        <dbReference type="ARBA" id="ARBA00009810"/>
    </source>
</evidence>
<dbReference type="InterPro" id="IPR000531">
    <property type="entry name" value="Beta-barrel_TonB"/>
</dbReference>
<sequence length="760" mass="82884">MPNTFRPLPSRSSLLLLLVLNAYTTMGLAQGVTKLETVTVSAETELKQALGASTIDASDISKSPPTNDLADLIRTQPGINLTGNSSSGQRGNNRQIDIRGMGPENTLILIDGKPVSSRNAVRFGWRGERDTRGDTNWVPAEQVERIEILRGPSAARYGNGAAGGVVNIITKPVTEELTGSASVYYKKPQHRDEGATQRLGFNLSGPITEQLGFRLYGNLNKTNADAFDINKKYASSPRLGSNAGTYAAGREGVRNKDLSGLLSWQANPDHRLDLEANISRQGNIYTGDTQNTNNDRGTAERPGKQLVDSHLGAETNRIYRQSYSLTHRGNWTDTTDSLSYIQFENTRNTRLTEGLAGGTEGLFDTGSHANIDLKTLTAHSEITTEINAFTVPQVATVGLEWVSQRINDQASDLKKTNNIQGPNPTYSGKESARIFSIFAENNMYVTDDTVLTPGVRFDHHSKQGTNISPSLNLSQALSDNWTFKAGIARAYKAPNLYQLNDEYTLYSRGLGCAGGGSGGGCFLMGNPNLKAENSINKELGIEYLADSGLSSSLTYFRNDYKNKVEAGNTPLRQHTTHVGANAAIADVYQWQNVPKAVIQGLEGNVSVPFGDDVWWNTNFTYMLENKNKKTGDYLSVIPKFTINSSVGWQISSQWSVLGQVTVYGKQKPQKYDYQGLAVTGSAADQISPYALFNFSSRYVVNKNLEFTAGVDNLFDKRLFRAGNASGVNTNPGNPNMLAGAGAYTYNEPGRSVFIEARARF</sequence>
<evidence type="ECO:0000256" key="6">
    <source>
        <dbReference type="ARBA" id="ARBA00022729"/>
    </source>
</evidence>
<keyword evidence="5 11" id="KW-0812">Transmembrane</keyword>
<feature type="domain" description="TonB-dependent receptor-like beta-barrel" evidence="15">
    <location>
        <begin position="278"/>
        <end position="713"/>
    </location>
</feature>
<dbReference type="GO" id="GO:0042931">
    <property type="term" value="F:enterobactin transmembrane transporter activity"/>
    <property type="evidence" value="ECO:0007669"/>
    <property type="project" value="TreeGrafter"/>
</dbReference>
<dbReference type="Pfam" id="PF00593">
    <property type="entry name" value="TonB_dep_Rec_b-barrel"/>
    <property type="match status" value="1"/>
</dbReference>
<dbReference type="InterPro" id="IPR036942">
    <property type="entry name" value="Beta-barrel_TonB_sf"/>
</dbReference>
<dbReference type="Gene3D" id="2.170.130.10">
    <property type="entry name" value="TonB-dependent receptor, plug domain"/>
    <property type="match status" value="1"/>
</dbReference>
<accession>A0A1U9K0G6</accession>